<feature type="transmembrane region" description="Helical" evidence="1">
    <location>
        <begin position="56"/>
        <end position="74"/>
    </location>
</feature>
<keyword evidence="1" id="KW-0472">Membrane</keyword>
<evidence type="ECO:0000313" key="2">
    <source>
        <dbReference type="EMBL" id="VVJ21997.1"/>
    </source>
</evidence>
<feature type="transmembrane region" description="Helical" evidence="1">
    <location>
        <begin position="32"/>
        <end position="50"/>
    </location>
</feature>
<proteinExistence type="predicted"/>
<dbReference type="EMBL" id="CABVGP010000002">
    <property type="protein sequence ID" value="VVJ21997.1"/>
    <property type="molecule type" value="Genomic_DNA"/>
</dbReference>
<accession>A0A6I8M385</accession>
<keyword evidence="1" id="KW-0812">Transmembrane</keyword>
<evidence type="ECO:0000256" key="1">
    <source>
        <dbReference type="SAM" id="Phobius"/>
    </source>
</evidence>
<gene>
    <name evidence="2" type="ORF">AA23TX_07010</name>
</gene>
<keyword evidence="1" id="KW-1133">Transmembrane helix</keyword>
<keyword evidence="3" id="KW-1185">Reference proteome</keyword>
<dbReference type="AlphaFoldDB" id="A0A6I8M385"/>
<evidence type="ECO:0000313" key="3">
    <source>
        <dbReference type="Proteomes" id="UP000399805"/>
    </source>
</evidence>
<name>A0A6I8M385_9PSEU</name>
<feature type="transmembrane region" description="Helical" evidence="1">
    <location>
        <begin position="115"/>
        <end position="134"/>
    </location>
</feature>
<dbReference type="Proteomes" id="UP000399805">
    <property type="component" value="Unassembled WGS sequence"/>
</dbReference>
<organism evidence="2 3">
    <name type="scientific">Amycolatopsis camponoti</name>
    <dbReference type="NCBI Taxonomy" id="2606593"/>
    <lineage>
        <taxon>Bacteria</taxon>
        <taxon>Bacillati</taxon>
        <taxon>Actinomycetota</taxon>
        <taxon>Actinomycetes</taxon>
        <taxon>Pseudonocardiales</taxon>
        <taxon>Pseudonocardiaceae</taxon>
        <taxon>Amycolatopsis</taxon>
    </lineage>
</organism>
<sequence length="144" mass="14304">MVSRSGAGPVARAGTRVTMSGGIDTKACGRGIWRGFAVLVIGALLQPVAAAVAPPVGAIFLLITAVAAFGFAGFRTGDTHRPILQGAVTALGSYVLVLPLSFLTSALVGPQQVPATAAVAVAVGGLAGFTGHVVRARGERGEKA</sequence>
<feature type="transmembrane region" description="Helical" evidence="1">
    <location>
        <begin position="86"/>
        <end position="109"/>
    </location>
</feature>
<reference evidence="2 3" key="1">
    <citation type="submission" date="2019-09" db="EMBL/GenBank/DDBJ databases">
        <authorList>
            <person name="Leyn A S."/>
        </authorList>
    </citation>
    <scope>NUCLEOTIDE SEQUENCE [LARGE SCALE GENOMIC DNA]</scope>
    <source>
        <strain evidence="2">AA231_1</strain>
    </source>
</reference>
<protein>
    <submittedName>
        <fullName evidence="2">Uncharacterized protein</fullName>
    </submittedName>
</protein>